<dbReference type="RefSeq" id="WP_269943997.1">
    <property type="nucleotide sequence ID" value="NZ_JAKMUT010000001.1"/>
</dbReference>
<dbReference type="Gene3D" id="3.30.70.270">
    <property type="match status" value="1"/>
</dbReference>
<evidence type="ECO:0000259" key="5">
    <source>
        <dbReference type="Pfam" id="PF00817"/>
    </source>
</evidence>
<keyword evidence="7" id="KW-1185">Reference proteome</keyword>
<evidence type="ECO:0000256" key="4">
    <source>
        <dbReference type="SAM" id="MobiDB-lite"/>
    </source>
</evidence>
<comment type="similarity">
    <text evidence="1">Belongs to the DNA polymerase type-Y family.</text>
</comment>
<keyword evidence="2" id="KW-0227">DNA damage</keyword>
<dbReference type="EMBL" id="JAKMUT010000001">
    <property type="protein sequence ID" value="MCZ9288864.1"/>
    <property type="molecule type" value="Genomic_DNA"/>
</dbReference>
<accession>A0A9X3LJ07</accession>
<comment type="caution">
    <text evidence="6">The sequence shown here is derived from an EMBL/GenBank/DDBJ whole genome shotgun (WGS) entry which is preliminary data.</text>
</comment>
<dbReference type="PANTHER" id="PTHR35369:SF2">
    <property type="entry name" value="BLR3025 PROTEIN"/>
    <property type="match status" value="1"/>
</dbReference>
<comment type="function">
    <text evidence="3">Poorly processive, error-prone DNA polymerase involved in untargeted mutagenesis. Copies undamaged DNA at stalled replication forks, which arise in vivo from mismatched or misaligned primer ends. These misaligned primers can be extended by PolIV. Exhibits no 3'-5' exonuclease (proofreading) activity. May be involved in translesional synthesis, in conjunction with the beta clamp from PolIII.</text>
</comment>
<dbReference type="Gene3D" id="3.40.1170.60">
    <property type="match status" value="1"/>
</dbReference>
<dbReference type="AlphaFoldDB" id="A0A9X3LJ07"/>
<feature type="compositionally biased region" description="Low complexity" evidence="4">
    <location>
        <begin position="455"/>
        <end position="466"/>
    </location>
</feature>
<dbReference type="InterPro" id="IPR050356">
    <property type="entry name" value="SulA_CellDiv_inhibitor"/>
</dbReference>
<evidence type="ECO:0000256" key="1">
    <source>
        <dbReference type="ARBA" id="ARBA00010945"/>
    </source>
</evidence>
<dbReference type="InterPro" id="IPR043502">
    <property type="entry name" value="DNA/RNA_pol_sf"/>
</dbReference>
<organism evidence="6 7">
    <name type="scientific">Corynebacterium evansiae</name>
    <dbReference type="NCBI Taxonomy" id="2913499"/>
    <lineage>
        <taxon>Bacteria</taxon>
        <taxon>Bacillati</taxon>
        <taxon>Actinomycetota</taxon>
        <taxon>Actinomycetes</taxon>
        <taxon>Mycobacteriales</taxon>
        <taxon>Corynebacteriaceae</taxon>
        <taxon>Corynebacterium</taxon>
    </lineage>
</organism>
<dbReference type="PANTHER" id="PTHR35369">
    <property type="entry name" value="BLR3025 PROTEIN-RELATED"/>
    <property type="match status" value="1"/>
</dbReference>
<evidence type="ECO:0000313" key="6">
    <source>
        <dbReference type="EMBL" id="MCZ9288864.1"/>
    </source>
</evidence>
<proteinExistence type="inferred from homology"/>
<dbReference type="InterPro" id="IPR001126">
    <property type="entry name" value="UmuC"/>
</dbReference>
<dbReference type="Proteomes" id="UP001146469">
    <property type="component" value="Unassembled WGS sequence"/>
</dbReference>
<feature type="region of interest" description="Disordered" evidence="4">
    <location>
        <begin position="455"/>
        <end position="494"/>
    </location>
</feature>
<feature type="domain" description="UmuC" evidence="5">
    <location>
        <begin position="43"/>
        <end position="159"/>
    </location>
</feature>
<dbReference type="SUPFAM" id="SSF56672">
    <property type="entry name" value="DNA/RNA polymerases"/>
    <property type="match status" value="1"/>
</dbReference>
<sequence length="601" mass="65164">MRTPDSAVRVAPATHNRRVAVLWFPDWPVYVQAQSRGWDVLAPAAVIADYRVLACNAAARAQGIRIGMKQRHALAAYPQLNIAADDPTRQASVHEDVLAALQDVSAVVETLRPGLLAFPVDALARYYGDEASAVEKLLDAAARIHADCLAGVADDLVSAVWAARLGKSIPVGGSAEFIAELPISVLSIEPELRAPAHLSATLQQLGLRTMRDFAGLPRADVAVRFGQEAVEWHRIASGHVDRDVAPRRHREDLELRYEADEPIARTETAAFIARHVATALHNKLFAAGEACLRLAVRAYLEPPVGYTGPTVIERLWRCREPLSEQDTAQRVRWQLDGWLTRLRAGVGTAGGATGEVDEADWADNTVGVTCIELVPVETVPAGSLAAPLWGGPDEGIRAARAAAGRAQALIGMNRVLRPIHRGGRAVARRIATVPYGEDDPEEVTALPTRQWEGQLLPPLPGLIGSPNSDNGAPGASGRNSGGRGPSERNPSAAHPAARLALLDRQGDAVYVTGRGLMSSPPETLQWGARRLRITGWAGPWPVDEHWWAEGKRYARLQVAAREETREETHSEPHSGHRKDAPKDHAFLLVCKGKQWRIEATY</sequence>
<dbReference type="GO" id="GO:0006281">
    <property type="term" value="P:DNA repair"/>
    <property type="evidence" value="ECO:0007669"/>
    <property type="project" value="InterPro"/>
</dbReference>
<protein>
    <submittedName>
        <fullName evidence="6">DNA polymerase Y family protein</fullName>
    </submittedName>
</protein>
<gene>
    <name evidence="6" type="ORF">L8V00_01370</name>
</gene>
<dbReference type="Pfam" id="PF00817">
    <property type="entry name" value="IMS"/>
    <property type="match status" value="1"/>
</dbReference>
<evidence type="ECO:0000256" key="2">
    <source>
        <dbReference type="ARBA" id="ARBA00022763"/>
    </source>
</evidence>
<evidence type="ECO:0000313" key="7">
    <source>
        <dbReference type="Proteomes" id="UP001146469"/>
    </source>
</evidence>
<name>A0A9X3LJ07_9CORY</name>
<dbReference type="CDD" id="cd03468">
    <property type="entry name" value="PolY_like"/>
    <property type="match status" value="1"/>
</dbReference>
<evidence type="ECO:0000256" key="3">
    <source>
        <dbReference type="ARBA" id="ARBA00025589"/>
    </source>
</evidence>
<reference evidence="6" key="1">
    <citation type="submission" date="2022-02" db="EMBL/GenBank/DDBJ databases">
        <title>Corynebacterium sp. from urogenital microbiome.</title>
        <authorList>
            <person name="Cappelli E.A."/>
            <person name="Ribeiro T.G."/>
            <person name="Peixe L."/>
        </authorList>
    </citation>
    <scope>NUCLEOTIDE SEQUENCE</scope>
    <source>
        <strain evidence="6">C8Ua_174</strain>
    </source>
</reference>
<dbReference type="InterPro" id="IPR043128">
    <property type="entry name" value="Rev_trsase/Diguanyl_cyclase"/>
</dbReference>